<evidence type="ECO:0000259" key="1">
    <source>
        <dbReference type="Pfam" id="PF07969"/>
    </source>
</evidence>
<dbReference type="GO" id="GO:0018493">
    <property type="term" value="F:formylmethanofuran dehydrogenase activity"/>
    <property type="evidence" value="ECO:0007669"/>
    <property type="project" value="UniProtKB-EC"/>
</dbReference>
<dbReference type="PIRSF" id="PIRSF006453">
    <property type="entry name" value="FwdA"/>
    <property type="match status" value="1"/>
</dbReference>
<dbReference type="InterPro" id="IPR050378">
    <property type="entry name" value="Metallo-dep_Hydrolases_sf"/>
</dbReference>
<keyword evidence="3" id="KW-1185">Reference proteome</keyword>
<keyword evidence="2" id="KW-0560">Oxidoreductase</keyword>
<dbReference type="EC" id="1.2.7.12" evidence="2"/>
<evidence type="ECO:0000313" key="2">
    <source>
        <dbReference type="EMBL" id="MDK6029252.1"/>
    </source>
</evidence>
<dbReference type="EMBL" id="JASNVW010000005">
    <property type="protein sequence ID" value="MDK6029252.1"/>
    <property type="molecule type" value="Genomic_DNA"/>
</dbReference>
<dbReference type="InterPro" id="IPR012027">
    <property type="entry name" value="Formylmethanofuran_DH_asu"/>
</dbReference>
<dbReference type="InterPro" id="IPR011059">
    <property type="entry name" value="Metal-dep_hydrolase_composite"/>
</dbReference>
<dbReference type="AlphaFoldDB" id="A0ABD4Z8J4"/>
<dbReference type="InterPro" id="IPR013108">
    <property type="entry name" value="Amidohydro_3"/>
</dbReference>
<name>A0ABD4Z8J4_9CREN</name>
<protein>
    <submittedName>
        <fullName evidence="2">Formylmethanofuran dehydrogenase subunit A</fullName>
        <ecNumber evidence="2">1.2.7.12</ecNumber>
    </submittedName>
</protein>
<organism evidence="2 3">
    <name type="scientific">Ignisphaera cupida</name>
    <dbReference type="NCBI Taxonomy" id="3050454"/>
    <lineage>
        <taxon>Archaea</taxon>
        <taxon>Thermoproteota</taxon>
        <taxon>Thermoprotei</taxon>
        <taxon>Desulfurococcales</taxon>
        <taxon>Desulfurococcaceae</taxon>
        <taxon>Ignisphaera</taxon>
    </lineage>
</organism>
<proteinExistence type="predicted"/>
<dbReference type="PANTHER" id="PTHR11647:SF1">
    <property type="entry name" value="COLLAPSIN RESPONSE MEDIATOR PROTEIN"/>
    <property type="match status" value="1"/>
</dbReference>
<dbReference type="Pfam" id="PF07969">
    <property type="entry name" value="Amidohydro_3"/>
    <property type="match status" value="1"/>
</dbReference>
<feature type="domain" description="Amidohydrolase 3" evidence="1">
    <location>
        <begin position="44"/>
        <end position="505"/>
    </location>
</feature>
<evidence type="ECO:0000313" key="3">
    <source>
        <dbReference type="Proteomes" id="UP001529235"/>
    </source>
</evidence>
<dbReference type="RefSeq" id="WP_285274235.1">
    <property type="nucleotide sequence ID" value="NZ_JASNVW010000005.1"/>
</dbReference>
<gene>
    <name evidence="2" type="ORF">QPL79_07730</name>
</gene>
<sequence length="572" mass="64279">MEILIRNGIVFDPLNNIKGEVMDIAIKNGKIVDPKEIDESKAVVVDAKNKVVMAGGIDIHSHIAGPKVNVGRMIRPEDHYLTNKPHKLPYTRAETGLTVPNAYRIGYGYARLGYTFVVEPATPPIKTRHTHHELNSIPIIDKAAYVLVDSNWIVLDLIKEGKKDLLVAYLAWLLYATKTYSLKLVDPGSDVAWVLRGRGIDIDEEIPFYGITPKEIITAVAEAAQVINIPHKVHIHCNRLGYPGNYVTTLKTMTLSESVKRLAPGPAMHITHVQFTGYKGDSWATLESGGEEIAKELNRNPNATLDLGQVILGRPATTMTADAPFEFVLYHLTRWKWASSDTEIDSASGIVPYRYRKKSYVNTIQWVIGLEIALLANDLWRVFITTDHPNAGTFFDYPKIFAWLVSKKAREDTMKEVNQRALRKSVLPSIDREYSLYDIAIVTRASPAKLLGVESFKGHLGIGADADVAIYDINPNEVDISKNYDVFIKAFSRAWMVIKSGEIVVKEGEVVKTVYGKTFYVKPEIPEDVEKNLMSYLEPAFKQYYTVALDNFVIGKHEIRNPFEVSIKTHLR</sequence>
<dbReference type="GO" id="GO:0016787">
    <property type="term" value="F:hydrolase activity"/>
    <property type="evidence" value="ECO:0007669"/>
    <property type="project" value="UniProtKB-ARBA"/>
</dbReference>
<dbReference type="SUPFAM" id="SSF51338">
    <property type="entry name" value="Composite domain of metallo-dependent hydrolases"/>
    <property type="match status" value="2"/>
</dbReference>
<comment type="caution">
    <text evidence="2">The sequence shown here is derived from an EMBL/GenBank/DDBJ whole genome shotgun (WGS) entry which is preliminary data.</text>
</comment>
<dbReference type="NCBIfam" id="TIGR03121">
    <property type="entry name" value="one_C_dehyd_A"/>
    <property type="match status" value="1"/>
</dbReference>
<dbReference type="Gene3D" id="3.20.20.140">
    <property type="entry name" value="Metal-dependent hydrolases"/>
    <property type="match status" value="1"/>
</dbReference>
<dbReference type="PANTHER" id="PTHR11647">
    <property type="entry name" value="HYDRANTOINASE/DIHYDROPYRIMIDINASE FAMILY MEMBER"/>
    <property type="match status" value="1"/>
</dbReference>
<accession>A0ABD4Z8J4</accession>
<dbReference type="Proteomes" id="UP001529235">
    <property type="component" value="Unassembled WGS sequence"/>
</dbReference>
<dbReference type="Gene3D" id="2.30.40.10">
    <property type="entry name" value="Urease, subunit C, domain 1"/>
    <property type="match status" value="2"/>
</dbReference>
<reference evidence="2 3" key="1">
    <citation type="submission" date="2023-05" db="EMBL/GenBank/DDBJ databases">
        <title>A new hyperthermophilic archaea 'Ignisphaera cupida' sp. nov. and description of the family 'Ignisphaeraceae' fam. nov.</title>
        <authorList>
            <person name="Podosokorskaya O.A."/>
            <person name="Elcheninov A.G."/>
            <person name="Klukina A."/>
            <person name="Merkel A.Y."/>
        </authorList>
    </citation>
    <scope>NUCLEOTIDE SEQUENCE [LARGE SCALE GENOMIC DNA]</scope>
    <source>
        <strain evidence="2 3">4213-co</strain>
    </source>
</reference>